<sequence length="249" mass="29095">LENEKIYNRSVPAVKKIFLQRNDKDSRPKLYVWQTWKVQRLESLLAEARRILGLENNEGTRIFTHSGDLVTSEDQIVDGQIYVVAGDEDFYKRRQKRLENKDAIYNRPDQTHPDAYIIYVFLNGNGLESQCVHFQRMQLERGMGFVMELIARRYGVKPYKLCKMDGHRVKDVTELMSRGAYVLVPVSQSFRDAWYFLPDNAIDTSVDVDTIKQRDAQREKLILRHDQRLAARRKPSMPDVSALNMALSR</sequence>
<dbReference type="PROSITE" id="PS50309">
    <property type="entry name" value="DC"/>
    <property type="match status" value="1"/>
</dbReference>
<proteinExistence type="predicted"/>
<dbReference type="Pfam" id="PF03607">
    <property type="entry name" value="DCX"/>
    <property type="match status" value="1"/>
</dbReference>
<reference evidence="2" key="1">
    <citation type="submission" date="2016-04" db="UniProtKB">
        <authorList>
            <consortium name="WormBaseParasite"/>
        </authorList>
    </citation>
    <scope>IDENTIFICATION</scope>
</reference>
<dbReference type="AlphaFoldDB" id="A0A0N4V4N4"/>
<feature type="domain" description="Doublecortin" evidence="1">
    <location>
        <begin position="15"/>
        <end position="96"/>
    </location>
</feature>
<dbReference type="WBParaSite" id="EVEC_0000512701-mRNA-1">
    <property type="protein sequence ID" value="EVEC_0000512701-mRNA-1"/>
    <property type="gene ID" value="EVEC_0000512701"/>
</dbReference>
<evidence type="ECO:0000313" key="2">
    <source>
        <dbReference type="WBParaSite" id="EVEC_0000512701-mRNA-1"/>
    </source>
</evidence>
<dbReference type="GO" id="GO:0035556">
    <property type="term" value="P:intracellular signal transduction"/>
    <property type="evidence" value="ECO:0007669"/>
    <property type="project" value="InterPro"/>
</dbReference>
<protein>
    <submittedName>
        <fullName evidence="2">Doublecortin domain-containing protein</fullName>
    </submittedName>
</protein>
<accession>A0A0N4V4N4</accession>
<dbReference type="InterPro" id="IPR036572">
    <property type="entry name" value="Doublecortin_dom_sf"/>
</dbReference>
<dbReference type="InterPro" id="IPR003533">
    <property type="entry name" value="Doublecortin_dom"/>
</dbReference>
<evidence type="ECO:0000259" key="1">
    <source>
        <dbReference type="PROSITE" id="PS50309"/>
    </source>
</evidence>
<dbReference type="SUPFAM" id="SSF89837">
    <property type="entry name" value="Doublecortin (DC)"/>
    <property type="match status" value="1"/>
</dbReference>
<organism evidence="2">
    <name type="scientific">Enterobius vermicularis</name>
    <name type="common">Human pinworm</name>
    <dbReference type="NCBI Taxonomy" id="51028"/>
    <lineage>
        <taxon>Eukaryota</taxon>
        <taxon>Metazoa</taxon>
        <taxon>Ecdysozoa</taxon>
        <taxon>Nematoda</taxon>
        <taxon>Chromadorea</taxon>
        <taxon>Rhabditida</taxon>
        <taxon>Spirurina</taxon>
        <taxon>Oxyuridomorpha</taxon>
        <taxon>Oxyuroidea</taxon>
        <taxon>Oxyuridae</taxon>
        <taxon>Enterobius</taxon>
    </lineage>
</organism>
<dbReference type="Gene3D" id="3.10.20.230">
    <property type="entry name" value="Doublecortin domain"/>
    <property type="match status" value="1"/>
</dbReference>
<name>A0A0N4V4N4_ENTVE</name>
<dbReference type="SMART" id="SM00537">
    <property type="entry name" value="DCX"/>
    <property type="match status" value="1"/>
</dbReference>